<protein>
    <submittedName>
        <fullName evidence="2">Uncharacterized protein</fullName>
    </submittedName>
</protein>
<feature type="compositionally biased region" description="Polar residues" evidence="1">
    <location>
        <begin position="1"/>
        <end position="10"/>
    </location>
</feature>
<dbReference type="AlphaFoldDB" id="A0A0H3LVN6"/>
<organism evidence="2 3">
    <name type="scientific">Bordetella bronchiseptica (strain ATCC BAA-588 / NCTC 13252 / RB50)</name>
    <name type="common">Alcaligenes bronchisepticus</name>
    <dbReference type="NCBI Taxonomy" id="257310"/>
    <lineage>
        <taxon>Bacteria</taxon>
        <taxon>Pseudomonadati</taxon>
        <taxon>Pseudomonadota</taxon>
        <taxon>Betaproteobacteria</taxon>
        <taxon>Burkholderiales</taxon>
        <taxon>Alcaligenaceae</taxon>
        <taxon>Bordetella</taxon>
    </lineage>
</organism>
<dbReference type="Proteomes" id="UP000001027">
    <property type="component" value="Chromosome"/>
</dbReference>
<evidence type="ECO:0000256" key="1">
    <source>
        <dbReference type="SAM" id="MobiDB-lite"/>
    </source>
</evidence>
<evidence type="ECO:0000313" key="2">
    <source>
        <dbReference type="EMBL" id="CAE34010.1"/>
    </source>
</evidence>
<dbReference type="EMBL" id="BX640447">
    <property type="protein sequence ID" value="CAE34010.1"/>
    <property type="molecule type" value="Genomic_DNA"/>
</dbReference>
<sequence>MPRPGNSGNADRSRGQGFSPVSGRHGSVHRRAGGVGALPGPAVALCAQLVEQVHHCLFRRVIEGTPGYLLGGSKQLFRICHFTFPYCPEG</sequence>
<evidence type="ECO:0000313" key="3">
    <source>
        <dbReference type="Proteomes" id="UP000001027"/>
    </source>
</evidence>
<gene>
    <name evidence="2" type="ordered locus">BB3516</name>
</gene>
<name>A0A0H3LVN6_BORBR</name>
<proteinExistence type="predicted"/>
<accession>A0A0H3LVN6</accession>
<feature type="region of interest" description="Disordered" evidence="1">
    <location>
        <begin position="1"/>
        <end position="33"/>
    </location>
</feature>
<dbReference type="HOGENOM" id="CLU_2434987_0_0_4"/>
<reference evidence="3" key="1">
    <citation type="journal article" date="2003" name="Nat. Genet.">
        <title>Comparative analysis of the genome sequences of Bordetella pertussis, Bordetella parapertussis and Bordetella bronchiseptica.</title>
        <authorList>
            <person name="Parkhill J."/>
            <person name="Sebaihia M."/>
            <person name="Preston A."/>
            <person name="Murphy L.D."/>
            <person name="Thomson N.R."/>
            <person name="Harris D.E."/>
            <person name="Holden M.T.G."/>
            <person name="Churcher C.M."/>
            <person name="Bentley S.D."/>
            <person name="Mungall K.L."/>
            <person name="Cerdeno-Tarraga A.-M."/>
            <person name="Temple L."/>
            <person name="James K.D."/>
            <person name="Harris B."/>
            <person name="Quail M.A."/>
            <person name="Achtman M."/>
            <person name="Atkin R."/>
            <person name="Baker S."/>
            <person name="Basham D."/>
            <person name="Bason N."/>
            <person name="Cherevach I."/>
            <person name="Chillingworth T."/>
            <person name="Collins M."/>
            <person name="Cronin A."/>
            <person name="Davis P."/>
            <person name="Doggett J."/>
            <person name="Feltwell T."/>
            <person name="Goble A."/>
            <person name="Hamlin N."/>
            <person name="Hauser H."/>
            <person name="Holroyd S."/>
            <person name="Jagels K."/>
            <person name="Leather S."/>
            <person name="Moule S."/>
            <person name="Norberczak H."/>
            <person name="O'Neil S."/>
            <person name="Ormond D."/>
            <person name="Price C."/>
            <person name="Rabbinowitsch E."/>
            <person name="Rutter S."/>
            <person name="Sanders M."/>
            <person name="Saunders D."/>
            <person name="Seeger K."/>
            <person name="Sharp S."/>
            <person name="Simmonds M."/>
            <person name="Skelton J."/>
            <person name="Squares R."/>
            <person name="Squares S."/>
            <person name="Stevens K."/>
            <person name="Unwin L."/>
            <person name="Whitehead S."/>
            <person name="Barrell B.G."/>
            <person name="Maskell D.J."/>
        </authorList>
    </citation>
    <scope>NUCLEOTIDE SEQUENCE [LARGE SCALE GENOMIC DNA]</scope>
    <source>
        <strain evidence="3">ATCC BAA-588 / NCTC 13252 / RB50</strain>
    </source>
</reference>
<dbReference type="KEGG" id="bbr:BB3516"/>